<sequence>MSEEADTICRVLAWGDVDVNELLAVCGLMIQNLSLVKYSVALAELKKIDRIVLDEKRNVWHLSTTKVQEAIGEVIMTTNWENPVNQEETSLLQITESSLNPSREAGRNNIEKLSDVANGLSLWMHEVKEWHVRGEELLRGMQDTLNRLQEREKILREALQTLKDQV</sequence>
<dbReference type="RefSeq" id="WP_113525858.1">
    <property type="nucleotide sequence ID" value="NZ_AP018795.1"/>
</dbReference>
<keyword evidence="2" id="KW-1185">Reference proteome</keyword>
<dbReference type="KEGG" id="afj:AFERRID_18080"/>
<name>A0A2Z6IIQ9_ACIFI</name>
<proteinExistence type="predicted"/>
<gene>
    <name evidence="1" type="ORF">AFERRID_18080</name>
</gene>
<protein>
    <submittedName>
        <fullName evidence="1">Uncharacterized protein</fullName>
    </submittedName>
</protein>
<evidence type="ECO:0000313" key="1">
    <source>
        <dbReference type="EMBL" id="BBF65590.1"/>
    </source>
</evidence>
<reference evidence="1 2" key="1">
    <citation type="journal article" date="2018" name="Microbiol. Resour. Announc.">
        <title>Complete Genome Sequence of Acidithiobacillus ferridurans JCM 18981.</title>
        <authorList>
            <person name="Miyauchi T."/>
            <person name="Kouzuma A."/>
            <person name="Abe T."/>
            <person name="Watanabe K."/>
        </authorList>
    </citation>
    <scope>NUCLEOTIDE SEQUENCE [LARGE SCALE GENOMIC DNA]</scope>
    <source>
        <strain evidence="2">ATCC 33020 / DSM 29468 / JCM 18981 / 11Fe</strain>
    </source>
</reference>
<accession>A0A2Z6IIQ9</accession>
<dbReference type="EMBL" id="AP018795">
    <property type="protein sequence ID" value="BBF65590.1"/>
    <property type="molecule type" value="Genomic_DNA"/>
</dbReference>
<dbReference type="Proteomes" id="UP000280188">
    <property type="component" value="Chromosome"/>
</dbReference>
<dbReference type="AlphaFoldDB" id="A0A2Z6IIQ9"/>
<organism evidence="1 2">
    <name type="scientific">Acidithiobacillus ferridurans</name>
    <dbReference type="NCBI Taxonomy" id="1232575"/>
    <lineage>
        <taxon>Bacteria</taxon>
        <taxon>Pseudomonadati</taxon>
        <taxon>Pseudomonadota</taxon>
        <taxon>Acidithiobacillia</taxon>
        <taxon>Acidithiobacillales</taxon>
        <taxon>Acidithiobacillaceae</taxon>
        <taxon>Acidithiobacillus</taxon>
    </lineage>
</organism>
<evidence type="ECO:0000313" key="2">
    <source>
        <dbReference type="Proteomes" id="UP000280188"/>
    </source>
</evidence>